<evidence type="ECO:0000259" key="5">
    <source>
        <dbReference type="Pfam" id="PF18962"/>
    </source>
</evidence>
<name>A0ABY6MCA5_9BACT</name>
<dbReference type="PANTHER" id="PTHR47199:SF2">
    <property type="entry name" value="PHOTOSYSTEM II STABILITY_ASSEMBLY FACTOR HCF136, CHLOROPLASTIC"/>
    <property type="match status" value="1"/>
</dbReference>
<sequence length="935" mass="99911">MQKRLGLLFLGFLLSFQSFAQTWTRMQSWGLDLEAITWINENLGFAVGENLIIRTQDGGTTWEEMQVSYEGKLLDLTFITENQLIAVGENGLILRSGDGGKIWSTINSGTALDLKSISGISSNKLLAIGAQGIILRSEDAGQSWQKLNSGSTQSLNDIHFASADTAFIAANAGEVLRSVDQGNTWTPLSSGQSTNLNAIRFSSSLIGYAAGNAGLILKTLDAGESWSPLISPVSTDLHKIEISPLDSRIITIVGTEATALRSTNSGASFGKANLGATNTRYLKGLAFKPGSNAVFAVGQEGYLISSTNAGSSYSQRLAGIRNNFHYTDFKTDRLGYFAGQNGAVYVTSNAGTSVVPRPIPEPVDIQGMDFWNNSFGYIGLENGKIYRTGNSGASWVAVPAQTTATITGFYLFATSVIYASGTHGYITRSFDSGATWDNSIISNTEEDLRDLMFFDFQYGFAIGKNGHISWSNGGNEWETLPKITNENLTALAKLDTTQAVVVGENGVILRTEDKGRTWEQIQTAVTSDFSSVDFWDTAIGFISGENGVTLQTNDGGKTWRQLPSGTSRNLHAISTGNPNSAFAVGDDGTLLQYICSTPGALGEISGPPETCLSTSTYEIPDGEVLGSELVWRVDGGEIISGQGTSQIEVHWQRPGRNGVFVSRQSFCGNGKTSAMEVLTGEIPDGEIPILGNGAVCAGETNTYTVTELPGVSYTWKVSGGEIITGQGSAEVGILWNQTGEQNLEVQLENSCGKAAPLLLPISVNKAPDQPGAIVGEDLVGLWESTYTVPAVEGVNYKWEISGSSASILEGQGTNSVKVLWQVEGEYTLTVAAQNECNLGESQQLNVKVSVITSVPEKADVNITIYPNPSSGKVKIQLGEGNWNSLKVVHAIGYEIVDQSIAAGTEEITLSDLPKGILLIYLESRTEVVVRKVLVE</sequence>
<dbReference type="RefSeq" id="WP_264807793.1">
    <property type="nucleotide sequence ID" value="NZ_CP110226.1"/>
</dbReference>
<feature type="domain" description="Secretion system C-terminal sorting" evidence="5">
    <location>
        <begin position="864"/>
        <end position="934"/>
    </location>
</feature>
<organism evidence="7 8">
    <name type="scientific">Algoriphagus halophytocola</name>
    <dbReference type="NCBI Taxonomy" id="2991499"/>
    <lineage>
        <taxon>Bacteria</taxon>
        <taxon>Pseudomonadati</taxon>
        <taxon>Bacteroidota</taxon>
        <taxon>Cytophagia</taxon>
        <taxon>Cytophagales</taxon>
        <taxon>Cyclobacteriaceae</taxon>
        <taxon>Algoriphagus</taxon>
    </lineage>
</organism>
<reference evidence="7" key="1">
    <citation type="submission" date="2022-10" db="EMBL/GenBank/DDBJ databases">
        <title>Algoriphagus sp. a novel bacteria isolate from halophytes salicornia europaea.</title>
        <authorList>
            <person name="Peng Y."/>
            <person name="Jiang L."/>
            <person name="Lee J."/>
        </authorList>
    </citation>
    <scope>NUCLEOTIDE SEQUENCE</scope>
    <source>
        <strain evidence="7">TR-M5</strain>
    </source>
</reference>
<feature type="domain" description="Photosynthesis system II assembly factor Ycf48/Hcf136-like" evidence="4">
    <location>
        <begin position="35"/>
        <end position="146"/>
    </location>
</feature>
<dbReference type="Proteomes" id="UP001163156">
    <property type="component" value="Chromosome"/>
</dbReference>
<dbReference type="InterPro" id="IPR015943">
    <property type="entry name" value="WD40/YVTN_repeat-like_dom_sf"/>
</dbReference>
<evidence type="ECO:0000259" key="4">
    <source>
        <dbReference type="Pfam" id="PF14870"/>
    </source>
</evidence>
<dbReference type="InterPro" id="IPR045829">
    <property type="entry name" value="PKD_6"/>
</dbReference>
<keyword evidence="1" id="KW-0602">Photosynthesis</keyword>
<feature type="domain" description="PKD-like" evidence="6">
    <location>
        <begin position="600"/>
        <end position="677"/>
    </location>
</feature>
<keyword evidence="3" id="KW-0732">Signal</keyword>
<feature type="chain" id="PRO_5046289538" evidence="3">
    <location>
        <begin position="21"/>
        <end position="935"/>
    </location>
</feature>
<proteinExistence type="predicted"/>
<accession>A0ABY6MCA5</accession>
<keyword evidence="8" id="KW-1185">Reference proteome</keyword>
<evidence type="ECO:0000313" key="7">
    <source>
        <dbReference type="EMBL" id="UZD21320.1"/>
    </source>
</evidence>
<evidence type="ECO:0000313" key="8">
    <source>
        <dbReference type="Proteomes" id="UP001163156"/>
    </source>
</evidence>
<dbReference type="SUPFAM" id="SSF110296">
    <property type="entry name" value="Oligoxyloglucan reducing end-specific cellobiohydrolase"/>
    <property type="match status" value="3"/>
</dbReference>
<dbReference type="Pfam" id="PF19408">
    <property type="entry name" value="PKD_6"/>
    <property type="match status" value="3"/>
</dbReference>
<feature type="domain" description="PKD-like" evidence="6">
    <location>
        <begin position="767"/>
        <end position="846"/>
    </location>
</feature>
<dbReference type="EMBL" id="CP110226">
    <property type="protein sequence ID" value="UZD21320.1"/>
    <property type="molecule type" value="Genomic_DNA"/>
</dbReference>
<keyword evidence="2" id="KW-0604">Photosystem II</keyword>
<dbReference type="PANTHER" id="PTHR47199">
    <property type="entry name" value="PHOTOSYSTEM II STABILITY/ASSEMBLY FACTOR HCF136, CHLOROPLASTIC"/>
    <property type="match status" value="1"/>
</dbReference>
<evidence type="ECO:0000256" key="1">
    <source>
        <dbReference type="ARBA" id="ARBA00022531"/>
    </source>
</evidence>
<evidence type="ECO:0000259" key="6">
    <source>
        <dbReference type="Pfam" id="PF19408"/>
    </source>
</evidence>
<evidence type="ECO:0000256" key="2">
    <source>
        <dbReference type="ARBA" id="ARBA00023276"/>
    </source>
</evidence>
<feature type="domain" description="Photosynthesis system II assembly factor Ycf48/Hcf136-like" evidence="4">
    <location>
        <begin position="475"/>
        <end position="563"/>
    </location>
</feature>
<feature type="domain" description="Photosynthesis system II assembly factor Ycf48/Hcf136-like" evidence="4">
    <location>
        <begin position="153"/>
        <end position="269"/>
    </location>
</feature>
<dbReference type="Pfam" id="PF18962">
    <property type="entry name" value="Por_Secre_tail"/>
    <property type="match status" value="1"/>
</dbReference>
<evidence type="ECO:0000256" key="3">
    <source>
        <dbReference type="SAM" id="SignalP"/>
    </source>
</evidence>
<feature type="signal peptide" evidence="3">
    <location>
        <begin position="1"/>
        <end position="20"/>
    </location>
</feature>
<dbReference type="InterPro" id="IPR028203">
    <property type="entry name" value="PSII_CF48-like_dom"/>
</dbReference>
<dbReference type="NCBIfam" id="TIGR04183">
    <property type="entry name" value="Por_Secre_tail"/>
    <property type="match status" value="1"/>
</dbReference>
<protein>
    <submittedName>
        <fullName evidence="7">YCF48-related protein</fullName>
    </submittedName>
</protein>
<dbReference type="Pfam" id="PF14870">
    <property type="entry name" value="PSII_BNR"/>
    <property type="match status" value="3"/>
</dbReference>
<dbReference type="InterPro" id="IPR026444">
    <property type="entry name" value="Secre_tail"/>
</dbReference>
<dbReference type="Gene3D" id="2.130.10.10">
    <property type="entry name" value="YVTN repeat-like/Quinoprotein amine dehydrogenase"/>
    <property type="match status" value="3"/>
</dbReference>
<feature type="domain" description="PKD-like" evidence="6">
    <location>
        <begin position="687"/>
        <end position="755"/>
    </location>
</feature>
<gene>
    <name evidence="7" type="ORF">OM944_11640</name>
</gene>